<organism evidence="2 3">
    <name type="scientific">Knipowitschia caucasica</name>
    <name type="common">Caucasian dwarf goby</name>
    <name type="synonym">Pomatoschistus caucasicus</name>
    <dbReference type="NCBI Taxonomy" id="637954"/>
    <lineage>
        <taxon>Eukaryota</taxon>
        <taxon>Metazoa</taxon>
        <taxon>Chordata</taxon>
        <taxon>Craniata</taxon>
        <taxon>Vertebrata</taxon>
        <taxon>Euteleostomi</taxon>
        <taxon>Actinopterygii</taxon>
        <taxon>Neopterygii</taxon>
        <taxon>Teleostei</taxon>
        <taxon>Neoteleostei</taxon>
        <taxon>Acanthomorphata</taxon>
        <taxon>Gobiaria</taxon>
        <taxon>Gobiiformes</taxon>
        <taxon>Gobioidei</taxon>
        <taxon>Gobiidae</taxon>
        <taxon>Gobiinae</taxon>
        <taxon>Knipowitschia</taxon>
    </lineage>
</organism>
<gene>
    <name evidence="2" type="ORF">KC01_LOCUS4333</name>
</gene>
<reference evidence="2 3" key="1">
    <citation type="submission" date="2024-04" db="EMBL/GenBank/DDBJ databases">
        <authorList>
            <person name="Waldvogel A.-M."/>
            <person name="Schoenle A."/>
        </authorList>
    </citation>
    <scope>NUCLEOTIDE SEQUENCE [LARGE SCALE GENOMIC DNA]</scope>
</reference>
<dbReference type="EMBL" id="OZ035832">
    <property type="protein sequence ID" value="CAL1572292.1"/>
    <property type="molecule type" value="Genomic_DNA"/>
</dbReference>
<dbReference type="AlphaFoldDB" id="A0AAV2J8Y0"/>
<evidence type="ECO:0000313" key="3">
    <source>
        <dbReference type="Proteomes" id="UP001497482"/>
    </source>
</evidence>
<feature type="region of interest" description="Disordered" evidence="1">
    <location>
        <begin position="72"/>
        <end position="91"/>
    </location>
</feature>
<keyword evidence="3" id="KW-1185">Reference proteome</keyword>
<name>A0AAV2J8Y0_KNICA</name>
<proteinExistence type="predicted"/>
<evidence type="ECO:0000256" key="1">
    <source>
        <dbReference type="SAM" id="MobiDB-lite"/>
    </source>
</evidence>
<sequence>MPFHPKRRSHPLRGNRPYSVISRTLDLDFLKSISNSYPLPDGQLHHARGSSSRPSDQSSSIAVRWHSDLRSSVAHEVPPGSRMKALGSFSS</sequence>
<protein>
    <submittedName>
        <fullName evidence="2">Uncharacterized protein</fullName>
    </submittedName>
</protein>
<dbReference type="Proteomes" id="UP001497482">
    <property type="component" value="Chromosome 10"/>
</dbReference>
<feature type="region of interest" description="Disordered" evidence="1">
    <location>
        <begin position="40"/>
        <end position="61"/>
    </location>
</feature>
<evidence type="ECO:0000313" key="2">
    <source>
        <dbReference type="EMBL" id="CAL1572292.1"/>
    </source>
</evidence>
<accession>A0AAV2J8Y0</accession>
<feature type="compositionally biased region" description="Low complexity" evidence="1">
    <location>
        <begin position="50"/>
        <end position="60"/>
    </location>
</feature>